<reference evidence="3" key="1">
    <citation type="submission" date="2017-07" db="EMBL/GenBank/DDBJ databases">
        <authorList>
            <person name="Varghese N."/>
            <person name="Submissions S."/>
        </authorList>
    </citation>
    <scope>NUCLEOTIDE SEQUENCE [LARGE SCALE GENOMIC DNA]</scope>
    <source>
        <strain evidence="3">NLAE-zl-C134</strain>
    </source>
</reference>
<keyword evidence="3" id="KW-1185">Reference proteome</keyword>
<dbReference type="RefSeq" id="WP_109710418.1">
    <property type="nucleotide sequence ID" value="NZ_QGDS01000004.1"/>
</dbReference>
<evidence type="ECO:0000313" key="3">
    <source>
        <dbReference type="Proteomes" id="UP000254051"/>
    </source>
</evidence>
<dbReference type="SUPFAM" id="SSF109604">
    <property type="entry name" value="HD-domain/PDEase-like"/>
    <property type="match status" value="1"/>
</dbReference>
<dbReference type="InterPro" id="IPR006674">
    <property type="entry name" value="HD_domain"/>
</dbReference>
<dbReference type="Pfam" id="PF01966">
    <property type="entry name" value="HD"/>
    <property type="match status" value="1"/>
</dbReference>
<organism evidence="2 3">
    <name type="scientific">Faecalicatena contorta</name>
    <dbReference type="NCBI Taxonomy" id="39482"/>
    <lineage>
        <taxon>Bacteria</taxon>
        <taxon>Bacillati</taxon>
        <taxon>Bacillota</taxon>
        <taxon>Clostridia</taxon>
        <taxon>Lachnospirales</taxon>
        <taxon>Lachnospiraceae</taxon>
        <taxon>Faecalicatena</taxon>
    </lineage>
</organism>
<evidence type="ECO:0000259" key="1">
    <source>
        <dbReference type="Pfam" id="PF01966"/>
    </source>
</evidence>
<sequence length="178" mass="21408">MRFENKLLTNLRREASEKKEDLRRDWGDDFYECIRDIAHHPVVLRMKLYPHHGHTNCYQHCLHVAYYNYIWCRFLELDARSAARGGMLHDLFLYDWHTHTAKTGDHFHGMTHPKCAYKHAKKFFELNAIEEDIILSHMWPVTLFRVPRTKEGWITTFTDKYCGTLETSQPFMKWSKNC</sequence>
<dbReference type="AlphaFoldDB" id="A0A315ZYK3"/>
<gene>
    <name evidence="2" type="ORF">SAMN05216529_104299</name>
</gene>
<accession>A0A315ZYK3</accession>
<feature type="domain" description="HD" evidence="1">
    <location>
        <begin position="58"/>
        <end position="138"/>
    </location>
</feature>
<dbReference type="EMBL" id="UHJJ01000004">
    <property type="protein sequence ID" value="SUQ13983.1"/>
    <property type="molecule type" value="Genomic_DNA"/>
</dbReference>
<evidence type="ECO:0000313" key="2">
    <source>
        <dbReference type="EMBL" id="SUQ13983.1"/>
    </source>
</evidence>
<proteinExistence type="predicted"/>
<name>A0A315ZYK3_9FIRM</name>
<dbReference type="Proteomes" id="UP000254051">
    <property type="component" value="Unassembled WGS sequence"/>
</dbReference>
<dbReference type="Gene3D" id="1.10.3210.10">
    <property type="entry name" value="Hypothetical protein af1432"/>
    <property type="match status" value="1"/>
</dbReference>
<dbReference type="OrthoDB" id="360187at2"/>
<protein>
    <recommendedName>
        <fullName evidence="1">HD domain-containing protein</fullName>
    </recommendedName>
</protein>